<feature type="non-terminal residue" evidence="4">
    <location>
        <position position="1"/>
    </location>
</feature>
<keyword evidence="2" id="KW-1133">Transmembrane helix</keyword>
<evidence type="ECO:0000313" key="4">
    <source>
        <dbReference type="EMBL" id="JAP95909.1"/>
    </source>
</evidence>
<sequence>GTFNGNGNVLSDFNGTSFILSCQNCIFINVSFVNFNLTESLVNTAENTSFINCHFNNSVVQGSQVATLVSISMSYLNITNTTVHAVTLLGSLTSAITIVNTLNVKVHDSYFNILQPSSNNYLFCYSCVRLQSQKNQFSIYSDGTNYNFTYSSLQLTLTETAVSINCLLCHTIYIAQTTDSISKSYFNLTSSQKLSIIIKAQFLESQLIGSTINMILGSISGCSYIYSQQNVSCSGGCQYFKNVSQLLSLQQSCQLIQLDDNSLLYAINLSRSTAFCIQQKCTCDNITSGDFCMDCDYFLENNICSEKCTTCNGDCSLENGQIYCVSCESGFILDSMQQCIIDDCLKISCQNNGICQYQNSQFICDCVNDFDPQYLCAGCIQGYKQYEQKCYKPIYQLNGDCYQKADQIVCSSCNDQFILQNQVCYSSLEVSVIVLIAVVGCVILILILVCIIGIIDQKKHQKPKYINYTLTTTRNDAAWQAKSNKSSNQVGLLKLVKMAQQ</sequence>
<feature type="transmembrane region" description="Helical" evidence="2">
    <location>
        <begin position="430"/>
        <end position="455"/>
    </location>
</feature>
<feature type="domain" description="EGF-like" evidence="3">
    <location>
        <begin position="340"/>
        <end position="377"/>
    </location>
</feature>
<comment type="caution">
    <text evidence="1">Lacks conserved residue(s) required for the propagation of feature annotation.</text>
</comment>
<evidence type="ECO:0000256" key="1">
    <source>
        <dbReference type="PROSITE-ProRule" id="PRU00076"/>
    </source>
</evidence>
<evidence type="ECO:0000259" key="3">
    <source>
        <dbReference type="PROSITE" id="PS50026"/>
    </source>
</evidence>
<reference evidence="4" key="1">
    <citation type="submission" date="2015-07" db="EMBL/GenBank/DDBJ databases">
        <title>Adaptation to a free-living lifestyle via gene acquisitions in the diplomonad Trepomonas sp. PC1.</title>
        <authorList>
            <person name="Xu F."/>
            <person name="Jerlstrom-Hultqvist J."/>
            <person name="Kolisko M."/>
            <person name="Simpson A.G.B."/>
            <person name="Roger A.J."/>
            <person name="Svard S.G."/>
            <person name="Andersson J.O."/>
        </authorList>
    </citation>
    <scope>NUCLEOTIDE SEQUENCE</scope>
    <source>
        <strain evidence="4">PC1</strain>
    </source>
</reference>
<keyword evidence="2 4" id="KW-0812">Transmembrane</keyword>
<keyword evidence="2" id="KW-0472">Membrane</keyword>
<protein>
    <submittedName>
        <fullName evidence="4">Transmembrane domain-containing protein</fullName>
    </submittedName>
</protein>
<dbReference type="SMART" id="SM00181">
    <property type="entry name" value="EGF"/>
    <property type="match status" value="2"/>
</dbReference>
<accession>A0A146KL15</accession>
<keyword evidence="1" id="KW-0245">EGF-like domain</keyword>
<dbReference type="AlphaFoldDB" id="A0A146KL15"/>
<evidence type="ECO:0000256" key="2">
    <source>
        <dbReference type="SAM" id="Phobius"/>
    </source>
</evidence>
<dbReference type="PROSITE" id="PS50026">
    <property type="entry name" value="EGF_3"/>
    <property type="match status" value="1"/>
</dbReference>
<organism evidence="4">
    <name type="scientific">Trepomonas sp. PC1</name>
    <dbReference type="NCBI Taxonomy" id="1076344"/>
    <lineage>
        <taxon>Eukaryota</taxon>
        <taxon>Metamonada</taxon>
        <taxon>Diplomonadida</taxon>
        <taxon>Hexamitidae</taxon>
        <taxon>Hexamitinae</taxon>
        <taxon>Trepomonas</taxon>
    </lineage>
</organism>
<name>A0A146KL15_9EUKA</name>
<proteinExistence type="predicted"/>
<dbReference type="InterPro" id="IPR000742">
    <property type="entry name" value="EGF"/>
</dbReference>
<dbReference type="EMBL" id="GDID01000697">
    <property type="protein sequence ID" value="JAP95909.1"/>
    <property type="molecule type" value="Transcribed_RNA"/>
</dbReference>
<gene>
    <name evidence="4" type="ORF">TPC1_10938</name>
</gene>